<gene>
    <name evidence="1" type="ORF">N7Z68_24085</name>
</gene>
<accession>A0ABT5VQ25</accession>
<sequence>MSIRKEDVHLHTLIVLINERDTQLVYDFIKVVIEKDHDKEITIEADNSPLTDREKEILKQANVDIENDDLVDWDDVGAYI</sequence>
<proteinExistence type="predicted"/>
<protein>
    <submittedName>
        <fullName evidence="1">Uncharacterized protein</fullName>
    </submittedName>
</protein>
<evidence type="ECO:0000313" key="2">
    <source>
        <dbReference type="Proteomes" id="UP001148125"/>
    </source>
</evidence>
<dbReference type="EMBL" id="JAOTPO010000038">
    <property type="protein sequence ID" value="MDE5416354.1"/>
    <property type="molecule type" value="Genomic_DNA"/>
</dbReference>
<dbReference type="RefSeq" id="WP_275120944.1">
    <property type="nucleotide sequence ID" value="NZ_JAOTPO010000038.1"/>
</dbReference>
<evidence type="ECO:0000313" key="1">
    <source>
        <dbReference type="EMBL" id="MDE5416354.1"/>
    </source>
</evidence>
<reference evidence="1" key="1">
    <citation type="submission" date="2024-05" db="EMBL/GenBank/DDBJ databases">
        <title>Alkalihalobacillus sp. strain MEB203 novel alkaliphilic bacterium from Lonar Lake, India.</title>
        <authorList>
            <person name="Joshi A."/>
            <person name="Thite S."/>
            <person name="Mengade P."/>
        </authorList>
    </citation>
    <scope>NUCLEOTIDE SEQUENCE</scope>
    <source>
        <strain evidence="1">MEB 203</strain>
    </source>
</reference>
<comment type="caution">
    <text evidence="1">The sequence shown here is derived from an EMBL/GenBank/DDBJ whole genome shotgun (WGS) entry which is preliminary data.</text>
</comment>
<dbReference type="Proteomes" id="UP001148125">
    <property type="component" value="Unassembled WGS sequence"/>
</dbReference>
<keyword evidence="2" id="KW-1185">Reference proteome</keyword>
<name>A0ABT5VQ25_9BACI</name>
<organism evidence="1 2">
    <name type="scientific">Alkalihalobacterium chitinilyticum</name>
    <dbReference type="NCBI Taxonomy" id="2980103"/>
    <lineage>
        <taxon>Bacteria</taxon>
        <taxon>Bacillati</taxon>
        <taxon>Bacillota</taxon>
        <taxon>Bacilli</taxon>
        <taxon>Bacillales</taxon>
        <taxon>Bacillaceae</taxon>
        <taxon>Alkalihalobacterium</taxon>
    </lineage>
</organism>